<keyword evidence="1" id="KW-0812">Transmembrane</keyword>
<dbReference type="EMBL" id="JAACNO010001647">
    <property type="protein sequence ID" value="KAF4138668.1"/>
    <property type="molecule type" value="Genomic_DNA"/>
</dbReference>
<evidence type="ECO:0000313" key="3">
    <source>
        <dbReference type="Proteomes" id="UP000704712"/>
    </source>
</evidence>
<keyword evidence="1" id="KW-0472">Membrane</keyword>
<dbReference type="PANTHER" id="PTHR35899:SF1">
    <property type="entry name" value="PEPTIDASE C1A PAPAIN C-TERMINAL DOMAIN-CONTAINING PROTEIN"/>
    <property type="match status" value="1"/>
</dbReference>
<dbReference type="CDD" id="cd02619">
    <property type="entry name" value="Peptidase_C1"/>
    <property type="match status" value="1"/>
</dbReference>
<evidence type="ECO:0000256" key="1">
    <source>
        <dbReference type="SAM" id="Phobius"/>
    </source>
</evidence>
<reference evidence="2" key="1">
    <citation type="submission" date="2020-03" db="EMBL/GenBank/DDBJ databases">
        <title>Hybrid Assembly of Korean Phytophthora infestans isolates.</title>
        <authorList>
            <person name="Prokchorchik M."/>
            <person name="Lee Y."/>
            <person name="Seo J."/>
            <person name="Cho J.-H."/>
            <person name="Park Y.-E."/>
            <person name="Jang D.-C."/>
            <person name="Im J.-S."/>
            <person name="Choi J.-G."/>
            <person name="Park H.-J."/>
            <person name="Lee G.-B."/>
            <person name="Lee Y.-G."/>
            <person name="Hong S.-Y."/>
            <person name="Cho K."/>
            <person name="Sohn K.H."/>
        </authorList>
    </citation>
    <scope>NUCLEOTIDE SEQUENCE</scope>
    <source>
        <strain evidence="2">KR_2_A2</strain>
    </source>
</reference>
<dbReference type="SUPFAM" id="SSF54001">
    <property type="entry name" value="Cysteine proteinases"/>
    <property type="match status" value="1"/>
</dbReference>
<proteinExistence type="predicted"/>
<dbReference type="InterPro" id="IPR038765">
    <property type="entry name" value="Papain-like_cys_pep_sf"/>
</dbReference>
<dbReference type="PROSITE" id="PS00639">
    <property type="entry name" value="THIOL_PROTEASE_HIS"/>
    <property type="match status" value="1"/>
</dbReference>
<dbReference type="InterPro" id="IPR025660">
    <property type="entry name" value="Pept_his_AS"/>
</dbReference>
<sequence length="632" mass="71059">MLTSYGTETVDFAREEDVCIGRPVSGRRRRHSWTAMAVAVVLGLAGLSCVAMLHNSLVSQQEMIARMQQQLDVLSSVGMLEDATWDSAKKKFKKAKKYPTKFAVDYVTPLKTQDERGTCWDFATVGVLENSYRQQGIARGWLQEDEYMAISEQAYGAEVLRLCAGPPGSPQQVACLIPGNGIWKNSTEGGDATLLMYLMNSLKGNIYPHSICPYYPDDGNDTVCTGLTSEKRSTNPLSLKIKRMDTLMDQAAIKRAMLKHRQAMSLTTAMPYITHYYPCIGELAGQDRCNPTSTECTLCPPELSMTTCCVPIEYGENYNMNGEFITSHVMTPEGGHAMTLVGYNDLYRTKQGNTGGFILKNSWFDGIHPALGPKHARGSHSLKYWLQEITEWEEASMCPNSYDPENWYQCGNTAAVIDARRHGDPGMNIPLPIKRSPTVGGGVESCLSEETELYARVSLQPLHLRCTDPNYCVVSEDYTYFVRNTTQWGDRMLRMCLFEYNMATKSSTELCLSPKLAQKIAYVLSPVPDEVRENDPDVCGLYFYPYEVQQQYKSKFGNFYVNNFEIEWHAQSYAANKAFYPGLDYSDVEKSTRKQNQYEFVGSPASSTRKIYPGLPKMFKTQNSVVNILNLQ</sequence>
<comment type="caution">
    <text evidence="2">The sequence shown here is derived from an EMBL/GenBank/DDBJ whole genome shotgun (WGS) entry which is preliminary data.</text>
</comment>
<dbReference type="AlphaFoldDB" id="A0A8S9UJM3"/>
<protein>
    <submittedName>
        <fullName evidence="2">Uncharacterized protein</fullName>
    </submittedName>
</protein>
<dbReference type="PANTHER" id="PTHR35899">
    <property type="entry name" value="PAPAIN FAMILY CYSTEINE PROTEASE DOMAIN CONTAINING PROTEIN"/>
    <property type="match status" value="1"/>
</dbReference>
<dbReference type="Proteomes" id="UP000704712">
    <property type="component" value="Unassembled WGS sequence"/>
</dbReference>
<organism evidence="2 3">
    <name type="scientific">Phytophthora infestans</name>
    <name type="common">Potato late blight agent</name>
    <name type="synonym">Botrytis infestans</name>
    <dbReference type="NCBI Taxonomy" id="4787"/>
    <lineage>
        <taxon>Eukaryota</taxon>
        <taxon>Sar</taxon>
        <taxon>Stramenopiles</taxon>
        <taxon>Oomycota</taxon>
        <taxon>Peronosporomycetes</taxon>
        <taxon>Peronosporales</taxon>
        <taxon>Peronosporaceae</taxon>
        <taxon>Phytophthora</taxon>
    </lineage>
</organism>
<evidence type="ECO:0000313" key="2">
    <source>
        <dbReference type="EMBL" id="KAF4138668.1"/>
    </source>
</evidence>
<dbReference type="Gene3D" id="3.90.70.10">
    <property type="entry name" value="Cysteine proteinases"/>
    <property type="match status" value="1"/>
</dbReference>
<keyword evidence="1" id="KW-1133">Transmembrane helix</keyword>
<gene>
    <name evidence="2" type="ORF">GN958_ATG12173</name>
</gene>
<accession>A0A8S9UJM3</accession>
<feature type="transmembrane region" description="Helical" evidence="1">
    <location>
        <begin position="32"/>
        <end position="53"/>
    </location>
</feature>
<name>A0A8S9UJM3_PHYIN</name>